<feature type="region of interest" description="Disordered" evidence="1">
    <location>
        <begin position="125"/>
        <end position="175"/>
    </location>
</feature>
<evidence type="ECO:0000313" key="2">
    <source>
        <dbReference type="Proteomes" id="UP001652661"/>
    </source>
</evidence>
<protein>
    <submittedName>
        <fullName evidence="3">Uncharacterized protein</fullName>
    </submittedName>
</protein>
<gene>
    <name evidence="3" type="primary">LOC108076552</name>
</gene>
<keyword evidence="2" id="KW-1185">Reference proteome</keyword>
<dbReference type="GeneID" id="108076552"/>
<evidence type="ECO:0000256" key="1">
    <source>
        <dbReference type="SAM" id="MobiDB-lite"/>
    </source>
</evidence>
<dbReference type="Proteomes" id="UP001652661">
    <property type="component" value="Chromosome 2R"/>
</dbReference>
<evidence type="ECO:0000313" key="3">
    <source>
        <dbReference type="RefSeq" id="XP_041632894.1"/>
    </source>
</evidence>
<organism evidence="2 3">
    <name type="scientific">Drosophila kikkawai</name>
    <name type="common">Fruit fly</name>
    <dbReference type="NCBI Taxonomy" id="30033"/>
    <lineage>
        <taxon>Eukaryota</taxon>
        <taxon>Metazoa</taxon>
        <taxon>Ecdysozoa</taxon>
        <taxon>Arthropoda</taxon>
        <taxon>Hexapoda</taxon>
        <taxon>Insecta</taxon>
        <taxon>Pterygota</taxon>
        <taxon>Neoptera</taxon>
        <taxon>Endopterygota</taxon>
        <taxon>Diptera</taxon>
        <taxon>Brachycera</taxon>
        <taxon>Muscomorpha</taxon>
        <taxon>Ephydroidea</taxon>
        <taxon>Drosophilidae</taxon>
        <taxon>Drosophila</taxon>
        <taxon>Sophophora</taxon>
    </lineage>
</organism>
<feature type="compositionally biased region" description="Acidic residues" evidence="1">
    <location>
        <begin position="150"/>
        <end position="162"/>
    </location>
</feature>
<proteinExistence type="predicted"/>
<accession>A0ABM3C7T4</accession>
<dbReference type="RefSeq" id="XP_041632894.1">
    <property type="nucleotide sequence ID" value="XM_041776960.2"/>
</dbReference>
<sequence>MDQSKLTTKFGDEPDLLFKRAQGRISLISAGVGATQAGLAAQASLHPSANATLQQVANIQLEATLNDCESGYVPTVGRWGSEWPTVNSLVEEAAAAAAAVAHDPLLLAADQQLADAVRGMGLTTRSAGSATEHASGHGTGAIRRTPSTSSEEDLEDEEEELPELAPPTDLTSVDGSERYSDIRQLLARQQPLAQLDDGGISPSSKSWVVGDGYDLEAFNQINGVWPLGHPLPLPDWSDSGSGKGTLIFDNVWQYEELNGIVETTLQRMLEETHYNTVNLFVDFYRSFKRTRRSDLRSFFQFYDVPINRRHHMCVSLAFEIIARMVKLFPVLANYLYVVSCEEQVMDCNDYVQLDEECGLNSVDAGVEKEHVMVAMRIAIGERRGVMILDPGYHVSRAVTVMQDQSYPHTGWFTQSKEPHLQRDYCYAYSQQNGKFVEWKEREIRGEEASFKTSLVYVAQEYITAIDVTVRRNLVYNFRSLLSRDAKGQVYAGIYFPLVANVQESYLTIFYDGTNEQRVRTKLMFSAFKVGKGKQLPDSIKEHLGRLAPQMRMPLQELTELCKSLAEVVTDQNFISQVLAINDDIGNMSVEN</sequence>
<reference evidence="3" key="2">
    <citation type="submission" date="2025-08" db="UniProtKB">
        <authorList>
            <consortium name="RefSeq"/>
        </authorList>
    </citation>
    <scope>IDENTIFICATION</scope>
    <source>
        <strain evidence="3">14028-0561.14</strain>
        <tissue evidence="3">Whole fly</tissue>
    </source>
</reference>
<reference evidence="2" key="1">
    <citation type="submission" date="2025-05" db="UniProtKB">
        <authorList>
            <consortium name="RefSeq"/>
        </authorList>
    </citation>
    <scope>NUCLEOTIDE SEQUENCE [LARGE SCALE GENOMIC DNA]</scope>
    <source>
        <strain evidence="2">14028-0561.14</strain>
    </source>
</reference>
<name>A0ABM3C7T4_DROKI</name>